<evidence type="ECO:0000313" key="1">
    <source>
        <dbReference type="EMBL" id="EFH88419.1"/>
    </source>
</evidence>
<gene>
    <name evidence="1" type="ORF">Krac_9879</name>
</gene>
<evidence type="ECO:0008006" key="3">
    <source>
        <dbReference type="Google" id="ProtNLM"/>
    </source>
</evidence>
<comment type="caution">
    <text evidence="1">The sequence shown here is derived from an EMBL/GenBank/DDBJ whole genome shotgun (WGS) entry which is preliminary data.</text>
</comment>
<dbReference type="EMBL" id="ADVG01000001">
    <property type="protein sequence ID" value="EFH88419.1"/>
    <property type="molecule type" value="Genomic_DNA"/>
</dbReference>
<dbReference type="Proteomes" id="UP000004508">
    <property type="component" value="Unassembled WGS sequence"/>
</dbReference>
<reference evidence="1 2" key="1">
    <citation type="journal article" date="2011" name="Stand. Genomic Sci.">
        <title>Non-contiguous finished genome sequence and contextual data of the filamentous soil bacterium Ktedonobacter racemifer type strain (SOSP1-21).</title>
        <authorList>
            <person name="Chang Y.J."/>
            <person name="Land M."/>
            <person name="Hauser L."/>
            <person name="Chertkov O."/>
            <person name="Del Rio T.G."/>
            <person name="Nolan M."/>
            <person name="Copeland A."/>
            <person name="Tice H."/>
            <person name="Cheng J.F."/>
            <person name="Lucas S."/>
            <person name="Han C."/>
            <person name="Goodwin L."/>
            <person name="Pitluck S."/>
            <person name="Ivanova N."/>
            <person name="Ovchinikova G."/>
            <person name="Pati A."/>
            <person name="Chen A."/>
            <person name="Palaniappan K."/>
            <person name="Mavromatis K."/>
            <person name="Liolios K."/>
            <person name="Brettin T."/>
            <person name="Fiebig A."/>
            <person name="Rohde M."/>
            <person name="Abt B."/>
            <person name="Goker M."/>
            <person name="Detter J.C."/>
            <person name="Woyke T."/>
            <person name="Bristow J."/>
            <person name="Eisen J.A."/>
            <person name="Markowitz V."/>
            <person name="Hugenholtz P."/>
            <person name="Kyrpides N.C."/>
            <person name="Klenk H.P."/>
            <person name="Lapidus A."/>
        </authorList>
    </citation>
    <scope>NUCLEOTIDE SEQUENCE [LARGE SCALE GENOMIC DNA]</scope>
    <source>
        <strain evidence="2">DSM 44963</strain>
    </source>
</reference>
<dbReference type="AlphaFoldDB" id="D6TE46"/>
<keyword evidence="2" id="KW-1185">Reference proteome</keyword>
<evidence type="ECO:0000313" key="2">
    <source>
        <dbReference type="Proteomes" id="UP000004508"/>
    </source>
</evidence>
<proteinExistence type="predicted"/>
<dbReference type="InParanoid" id="D6TE46"/>
<dbReference type="RefSeq" id="WP_007904377.1">
    <property type="nucleotide sequence ID" value="NZ_ADVG01000001.1"/>
</dbReference>
<dbReference type="STRING" id="485913.Krac_9879"/>
<sequence length="129" mass="14811">MTSRFTFQHANGYRAQRFGCPLLFPTLMGEACEQPSSNHGQGCHKDPNWEAGGLMRVLLDRTSPFYKAVYTQRTSCERINSQAKELGIERLRLCNRRSIANLNTLIYVIINVRALQRAISINKRHLQMN</sequence>
<protein>
    <recommendedName>
        <fullName evidence="3">Transposase DDE domain-containing protein</fullName>
    </recommendedName>
</protein>
<accession>D6TE46</accession>
<organism evidence="1 2">
    <name type="scientific">Ktedonobacter racemifer DSM 44963</name>
    <dbReference type="NCBI Taxonomy" id="485913"/>
    <lineage>
        <taxon>Bacteria</taxon>
        <taxon>Bacillati</taxon>
        <taxon>Chloroflexota</taxon>
        <taxon>Ktedonobacteria</taxon>
        <taxon>Ktedonobacterales</taxon>
        <taxon>Ktedonobacteraceae</taxon>
        <taxon>Ktedonobacter</taxon>
    </lineage>
</organism>
<name>D6TE46_KTERA</name>